<keyword evidence="2" id="KW-1185">Reference proteome</keyword>
<dbReference type="InterPro" id="IPR027599">
    <property type="entry name" value="PqqD-rel_X"/>
</dbReference>
<reference evidence="1 2" key="2">
    <citation type="journal article" date="2012" name="Int. J. Syst. Evol. Microbiol.">
        <title>Magnetococcus marinus gen. nov., sp. nov., a marine, magnetotactic bacterium that represents a novel lineage (Magnetococcaceae fam. nov.; Magnetococcales ord. nov.) at the base of the Alphaproteobacteria.</title>
        <authorList>
            <person name="Bazylinski D.A."/>
            <person name="Williams T.J."/>
            <person name="Lefevre C.T."/>
            <person name="Berg R.J."/>
            <person name="Zhang C.L."/>
            <person name="Bowser S.S."/>
            <person name="Dean A.J."/>
            <person name="Beveridge T.J."/>
        </authorList>
    </citation>
    <scope>NUCLEOTIDE SEQUENCE [LARGE SCALE GENOMIC DNA]</scope>
    <source>
        <strain evidence="2">ATCC BAA-1437 / JCM 17883 / MC-1</strain>
    </source>
</reference>
<proteinExistence type="predicted"/>
<name>A0L571_MAGMM</name>
<dbReference type="HOGENOM" id="CLU_2437308_0_0_5"/>
<organism evidence="1 2">
    <name type="scientific">Magnetococcus marinus (strain ATCC BAA-1437 / JCM 17883 / MC-1)</name>
    <dbReference type="NCBI Taxonomy" id="156889"/>
    <lineage>
        <taxon>Bacteria</taxon>
        <taxon>Pseudomonadati</taxon>
        <taxon>Pseudomonadota</taxon>
        <taxon>Magnetococcia</taxon>
        <taxon>Magnetococcales</taxon>
        <taxon>Magnetococcaceae</taxon>
        <taxon>Magnetococcus</taxon>
    </lineage>
</organism>
<accession>A0L571</accession>
<evidence type="ECO:0000313" key="2">
    <source>
        <dbReference type="Proteomes" id="UP000002586"/>
    </source>
</evidence>
<dbReference type="STRING" id="156889.Mmc1_0593"/>
<evidence type="ECO:0008006" key="3">
    <source>
        <dbReference type="Google" id="ProtNLM"/>
    </source>
</evidence>
<dbReference type="NCBIfam" id="TIGR04353">
    <property type="entry name" value="PqqD_rel_X"/>
    <property type="match status" value="1"/>
</dbReference>
<evidence type="ECO:0000313" key="1">
    <source>
        <dbReference type="EMBL" id="ABK43114.1"/>
    </source>
</evidence>
<dbReference type="AlphaFoldDB" id="A0L571"/>
<dbReference type="Proteomes" id="UP000002586">
    <property type="component" value="Chromosome"/>
</dbReference>
<sequence length="90" mass="9943">MPLGSPPRWCRVGQQYALYNPLNGATHFLQESAYETVQALVQQPMTMTALMACLGLDEAREEAEAQVVQSGLLRLLWELDNLGIIAPLPC</sequence>
<protein>
    <recommendedName>
        <fullName evidence="3">HPr-rel-A system PqqD family protein</fullName>
    </recommendedName>
</protein>
<gene>
    <name evidence="1" type="ordered locus">Mmc1_0593</name>
</gene>
<dbReference type="EMBL" id="CP000471">
    <property type="protein sequence ID" value="ABK43114.1"/>
    <property type="molecule type" value="Genomic_DNA"/>
</dbReference>
<dbReference type="KEGG" id="mgm:Mmc1_0593"/>
<reference evidence="2" key="1">
    <citation type="journal article" date="2009" name="Appl. Environ. Microbiol.">
        <title>Complete genome sequence of the chemolithoautotrophic marine magnetotactic coccus strain MC-1.</title>
        <authorList>
            <person name="Schubbe S."/>
            <person name="Williams T.J."/>
            <person name="Xie G."/>
            <person name="Kiss H.E."/>
            <person name="Brettin T.S."/>
            <person name="Martinez D."/>
            <person name="Ross C.A."/>
            <person name="Schuler D."/>
            <person name="Cox B.L."/>
            <person name="Nealson K.H."/>
            <person name="Bazylinski D.A."/>
        </authorList>
    </citation>
    <scope>NUCLEOTIDE SEQUENCE [LARGE SCALE GENOMIC DNA]</scope>
    <source>
        <strain evidence="2">ATCC BAA-1437 / JCM 17883 / MC-1</strain>
    </source>
</reference>